<dbReference type="AlphaFoldDB" id="X1J4T1"/>
<name>X1J4T1_9ZZZZ</name>
<dbReference type="InterPro" id="IPR041164">
    <property type="entry name" value="LDcluster4"/>
</dbReference>
<dbReference type="NCBIfam" id="TIGR00725">
    <property type="entry name" value="TIGR00725 family protein"/>
    <property type="match status" value="1"/>
</dbReference>
<dbReference type="InterPro" id="IPR005268">
    <property type="entry name" value="CHP00725"/>
</dbReference>
<reference evidence="1" key="1">
    <citation type="journal article" date="2014" name="Front. Microbiol.">
        <title>High frequency of phylogenetically diverse reductive dehalogenase-homologous genes in deep subseafloor sedimentary metagenomes.</title>
        <authorList>
            <person name="Kawai M."/>
            <person name="Futagami T."/>
            <person name="Toyoda A."/>
            <person name="Takaki Y."/>
            <person name="Nishi S."/>
            <person name="Hori S."/>
            <person name="Arai W."/>
            <person name="Tsubouchi T."/>
            <person name="Morono Y."/>
            <person name="Uchiyama I."/>
            <person name="Ito T."/>
            <person name="Fujiyama A."/>
            <person name="Inagaki F."/>
            <person name="Takami H."/>
        </authorList>
    </citation>
    <scope>NUCLEOTIDE SEQUENCE</scope>
    <source>
        <strain evidence="1">Expedition CK06-06</strain>
    </source>
</reference>
<dbReference type="PANTHER" id="PTHR43393">
    <property type="entry name" value="CYTOKININ RIBOSIDE 5'-MONOPHOSPHATE PHOSPHORIBOHYDROLASE"/>
    <property type="match status" value="1"/>
</dbReference>
<accession>X1J4T1</accession>
<proteinExistence type="predicted"/>
<dbReference type="EMBL" id="BARU01028675">
    <property type="protein sequence ID" value="GAH73354.1"/>
    <property type="molecule type" value="Genomic_DNA"/>
</dbReference>
<organism evidence="1">
    <name type="scientific">marine sediment metagenome</name>
    <dbReference type="NCBI Taxonomy" id="412755"/>
    <lineage>
        <taxon>unclassified sequences</taxon>
        <taxon>metagenomes</taxon>
        <taxon>ecological metagenomes</taxon>
    </lineage>
</organism>
<sequence>MPNKKRFIAVIGGSECSPQEAELAEEVGRELARQGAILVCGGMGGIMAAACKGATSQGGLTIGILPGNSRQQANLHVQIPIVTDLGEARNVIVIKSAQAVIAISGSYGTLSEIAHALRAGIPVIDLNTWSLSKNGQPDNSIILAQNPTEAVKKA</sequence>
<dbReference type="InterPro" id="IPR052341">
    <property type="entry name" value="LOG_family_nucleotidases"/>
</dbReference>
<dbReference type="Pfam" id="PF18306">
    <property type="entry name" value="LDcluster4"/>
    <property type="match status" value="1"/>
</dbReference>
<gene>
    <name evidence="1" type="ORF">S03H2_45731</name>
</gene>
<dbReference type="Gene3D" id="3.40.50.450">
    <property type="match status" value="1"/>
</dbReference>
<comment type="caution">
    <text evidence="1">The sequence shown here is derived from an EMBL/GenBank/DDBJ whole genome shotgun (WGS) entry which is preliminary data.</text>
</comment>
<protein>
    <recommendedName>
        <fullName evidence="2">TIGR00725 family protein</fullName>
    </recommendedName>
</protein>
<dbReference type="SUPFAM" id="SSF102405">
    <property type="entry name" value="MCP/YpsA-like"/>
    <property type="match status" value="1"/>
</dbReference>
<evidence type="ECO:0008006" key="2">
    <source>
        <dbReference type="Google" id="ProtNLM"/>
    </source>
</evidence>
<evidence type="ECO:0000313" key="1">
    <source>
        <dbReference type="EMBL" id="GAH73354.1"/>
    </source>
</evidence>
<dbReference type="GO" id="GO:0005829">
    <property type="term" value="C:cytosol"/>
    <property type="evidence" value="ECO:0007669"/>
    <property type="project" value="TreeGrafter"/>
</dbReference>
<feature type="non-terminal residue" evidence="1">
    <location>
        <position position="154"/>
    </location>
</feature>
<dbReference type="PANTHER" id="PTHR43393:SF3">
    <property type="entry name" value="LYSINE DECARBOXYLASE-LIKE PROTEIN"/>
    <property type="match status" value="1"/>
</dbReference>